<evidence type="ECO:0000313" key="15">
    <source>
        <dbReference type="EMBL" id="URA10829.1"/>
    </source>
</evidence>
<evidence type="ECO:0000256" key="2">
    <source>
        <dbReference type="ARBA" id="ARBA00004651"/>
    </source>
</evidence>
<name>A0AAX3BEQ8_9SPIR</name>
<keyword evidence="4" id="KW-1003">Cell membrane</keyword>
<evidence type="ECO:0000256" key="4">
    <source>
        <dbReference type="ARBA" id="ARBA00022475"/>
    </source>
</evidence>
<evidence type="ECO:0000256" key="13">
    <source>
        <dbReference type="SAM" id="Phobius"/>
    </source>
</evidence>
<keyword evidence="7" id="KW-0479">Metal-binding</keyword>
<accession>A0AAX3BEQ8</accession>
<feature type="transmembrane region" description="Helical" evidence="13">
    <location>
        <begin position="6"/>
        <end position="25"/>
    </location>
</feature>
<feature type="transmembrane region" description="Helical" evidence="13">
    <location>
        <begin position="115"/>
        <end position="137"/>
    </location>
</feature>
<keyword evidence="16" id="KW-1185">Reference proteome</keyword>
<keyword evidence="8" id="KW-0378">Hydrolase</keyword>
<evidence type="ECO:0000256" key="8">
    <source>
        <dbReference type="ARBA" id="ARBA00022801"/>
    </source>
</evidence>
<keyword evidence="12 13" id="KW-0472">Membrane</keyword>
<dbReference type="GO" id="GO:0008237">
    <property type="term" value="F:metallopeptidase activity"/>
    <property type="evidence" value="ECO:0007669"/>
    <property type="project" value="UniProtKB-KW"/>
</dbReference>
<dbReference type="GO" id="GO:0005886">
    <property type="term" value="C:plasma membrane"/>
    <property type="evidence" value="ECO:0007669"/>
    <property type="project" value="UniProtKB-SubCell"/>
</dbReference>
<dbReference type="Proteomes" id="UP001056539">
    <property type="component" value="Chromosome"/>
</dbReference>
<evidence type="ECO:0000313" key="16">
    <source>
        <dbReference type="Proteomes" id="UP001056539"/>
    </source>
</evidence>
<proteinExistence type="inferred from homology"/>
<dbReference type="InterPro" id="IPR052348">
    <property type="entry name" value="Metallopeptidase_M50B"/>
</dbReference>
<organism evidence="15 16">
    <name type="scientific">Thermospira aquatica</name>
    <dbReference type="NCBI Taxonomy" id="2828656"/>
    <lineage>
        <taxon>Bacteria</taxon>
        <taxon>Pseudomonadati</taxon>
        <taxon>Spirochaetota</taxon>
        <taxon>Spirochaetia</taxon>
        <taxon>Brevinematales</taxon>
        <taxon>Thermospiraceae</taxon>
        <taxon>Thermospira</taxon>
    </lineage>
</organism>
<keyword evidence="6 13" id="KW-0812">Transmembrane</keyword>
<keyword evidence="9" id="KW-0862">Zinc</keyword>
<evidence type="ECO:0000259" key="14">
    <source>
        <dbReference type="Pfam" id="PF02163"/>
    </source>
</evidence>
<dbReference type="PANTHER" id="PTHR35864">
    <property type="entry name" value="ZINC METALLOPROTEASE MJ0611-RELATED"/>
    <property type="match status" value="1"/>
</dbReference>
<keyword evidence="11" id="KW-0482">Metalloprotease</keyword>
<comment type="subcellular location">
    <subcellularLocation>
        <location evidence="2">Cell membrane</location>
        <topology evidence="2">Multi-pass membrane protein</topology>
    </subcellularLocation>
</comment>
<dbReference type="InterPro" id="IPR008915">
    <property type="entry name" value="Peptidase_M50"/>
</dbReference>
<keyword evidence="5 15" id="KW-0645">Protease</keyword>
<dbReference type="AlphaFoldDB" id="A0AAX3BEQ8"/>
<evidence type="ECO:0000256" key="6">
    <source>
        <dbReference type="ARBA" id="ARBA00022692"/>
    </source>
</evidence>
<feature type="domain" description="Peptidase M50" evidence="14">
    <location>
        <begin position="75"/>
        <end position="126"/>
    </location>
</feature>
<evidence type="ECO:0000256" key="11">
    <source>
        <dbReference type="ARBA" id="ARBA00023049"/>
    </source>
</evidence>
<reference evidence="15" key="2">
    <citation type="submission" date="2022-06" db="EMBL/GenBank/DDBJ databases">
        <title>Thermospira aquatica gen. nov., sp. nov.</title>
        <authorList>
            <person name="Ben Ali Gam Z."/>
            <person name="Labat M."/>
        </authorList>
    </citation>
    <scope>NUCLEOTIDE SEQUENCE</scope>
    <source>
        <strain evidence="15">F1F22</strain>
    </source>
</reference>
<comment type="cofactor">
    <cofactor evidence="1">
        <name>Zn(2+)</name>
        <dbReference type="ChEBI" id="CHEBI:29105"/>
    </cofactor>
</comment>
<evidence type="ECO:0000256" key="3">
    <source>
        <dbReference type="ARBA" id="ARBA00007931"/>
    </source>
</evidence>
<dbReference type="PANTHER" id="PTHR35864:SF1">
    <property type="entry name" value="ZINC METALLOPROTEASE YWHC-RELATED"/>
    <property type="match status" value="1"/>
</dbReference>
<evidence type="ECO:0000256" key="9">
    <source>
        <dbReference type="ARBA" id="ARBA00022833"/>
    </source>
</evidence>
<dbReference type="InterPro" id="IPR044537">
    <property type="entry name" value="Rip2-like"/>
</dbReference>
<feature type="transmembrane region" description="Helical" evidence="13">
    <location>
        <begin position="66"/>
        <end position="89"/>
    </location>
</feature>
<protein>
    <submittedName>
        <fullName evidence="15">Site-2 protease family protein</fullName>
    </submittedName>
</protein>
<evidence type="ECO:0000256" key="1">
    <source>
        <dbReference type="ARBA" id="ARBA00001947"/>
    </source>
</evidence>
<dbReference type="Pfam" id="PF02163">
    <property type="entry name" value="Peptidase_M50"/>
    <property type="match status" value="1"/>
</dbReference>
<dbReference type="RefSeq" id="WP_271435956.1">
    <property type="nucleotide sequence ID" value="NZ_CP073355.1"/>
</dbReference>
<dbReference type="GO" id="GO:0046872">
    <property type="term" value="F:metal ion binding"/>
    <property type="evidence" value="ECO:0007669"/>
    <property type="project" value="UniProtKB-KW"/>
</dbReference>
<evidence type="ECO:0000256" key="12">
    <source>
        <dbReference type="ARBA" id="ARBA00023136"/>
    </source>
</evidence>
<keyword evidence="10 13" id="KW-1133">Transmembrane helix</keyword>
<evidence type="ECO:0000256" key="5">
    <source>
        <dbReference type="ARBA" id="ARBA00022670"/>
    </source>
</evidence>
<reference evidence="15" key="1">
    <citation type="submission" date="2021-04" db="EMBL/GenBank/DDBJ databases">
        <authorList>
            <person name="Postec A."/>
        </authorList>
    </citation>
    <scope>NUCLEOTIDE SEQUENCE</scope>
    <source>
        <strain evidence="15">F1F22</strain>
    </source>
</reference>
<dbReference type="KEGG" id="taqu:KDW03_03215"/>
<dbReference type="CDD" id="cd06158">
    <property type="entry name" value="S2P-M50_like_1"/>
    <property type="match status" value="1"/>
</dbReference>
<evidence type="ECO:0000256" key="7">
    <source>
        <dbReference type="ARBA" id="ARBA00022723"/>
    </source>
</evidence>
<dbReference type="EMBL" id="CP073355">
    <property type="protein sequence ID" value="URA10829.1"/>
    <property type="molecule type" value="Genomic_DNA"/>
</dbReference>
<dbReference type="GO" id="GO:0006508">
    <property type="term" value="P:proteolysis"/>
    <property type="evidence" value="ECO:0007669"/>
    <property type="project" value="UniProtKB-KW"/>
</dbReference>
<sequence length="155" mass="17612">MKDFSFFSVINMVIFWVGVMYSIILHEIGHGLVARWWGDDTAYKNGRLSLSPFHHIDPVGTVLVPVFMYLTTGSIFSMLNLFLAFFNLLPLPPLDGFRLVMAFLPEAWQEKIEPYLFPLGILLILIFINSPLFSFLVNTVLGGVFQLLGHLYGIL</sequence>
<comment type="similarity">
    <text evidence="3">Belongs to the peptidase M50B family.</text>
</comment>
<evidence type="ECO:0000256" key="10">
    <source>
        <dbReference type="ARBA" id="ARBA00022989"/>
    </source>
</evidence>
<gene>
    <name evidence="15" type="ORF">KDW03_03215</name>
</gene>